<dbReference type="InterPro" id="IPR036157">
    <property type="entry name" value="dUTPase-like_sf"/>
</dbReference>
<dbReference type="EMBL" id="PFBF01000029">
    <property type="protein sequence ID" value="PIR86363.1"/>
    <property type="molecule type" value="Genomic_DNA"/>
</dbReference>
<sequence>MGLVWDKSGLASREGITTMAGVIDSGFRGAMDLIVFNTTAEEYTFKAGEKVAQMLIQKVEHVGIISVDTLSDTERGNKGFGSTGK</sequence>
<dbReference type="GO" id="GO:0046081">
    <property type="term" value="P:dUTP catabolic process"/>
    <property type="evidence" value="ECO:0007669"/>
    <property type="project" value="InterPro"/>
</dbReference>
<dbReference type="SUPFAM" id="SSF51283">
    <property type="entry name" value="dUTPase-like"/>
    <property type="match status" value="1"/>
</dbReference>
<dbReference type="GO" id="GO:0004170">
    <property type="term" value="F:dUTP diphosphatase activity"/>
    <property type="evidence" value="ECO:0007669"/>
    <property type="project" value="UniProtKB-EC"/>
</dbReference>
<name>A0A2H0UIY8_9BACT</name>
<comment type="similarity">
    <text evidence="1">Belongs to the dUTPase family.</text>
</comment>
<dbReference type="CDD" id="cd07557">
    <property type="entry name" value="trimeric_dUTPase"/>
    <property type="match status" value="1"/>
</dbReference>
<gene>
    <name evidence="7" type="ORF">COU13_01360</name>
</gene>
<dbReference type="Proteomes" id="UP000230706">
    <property type="component" value="Unassembled WGS sequence"/>
</dbReference>
<dbReference type="InterPro" id="IPR008181">
    <property type="entry name" value="dUTPase"/>
</dbReference>
<dbReference type="PANTHER" id="PTHR11241:SF0">
    <property type="entry name" value="DEOXYURIDINE 5'-TRIPHOSPHATE NUCLEOTIDOHYDROLASE"/>
    <property type="match status" value="1"/>
</dbReference>
<evidence type="ECO:0000313" key="7">
    <source>
        <dbReference type="EMBL" id="PIR86363.1"/>
    </source>
</evidence>
<dbReference type="EC" id="3.6.1.23" evidence="2"/>
<reference evidence="8" key="1">
    <citation type="submission" date="2017-09" db="EMBL/GenBank/DDBJ databases">
        <title>Depth-based differentiation of microbial function through sediment-hosted aquifers and enrichment of novel symbionts in the deep terrestrial subsurface.</title>
        <authorList>
            <person name="Probst A.J."/>
            <person name="Ladd B."/>
            <person name="Jarett J.K."/>
            <person name="Geller-Mcgrath D.E."/>
            <person name="Sieber C.M.K."/>
            <person name="Emerson J.B."/>
            <person name="Anantharaman K."/>
            <person name="Thomas B.C."/>
            <person name="Malmstrom R."/>
            <person name="Stieglmeier M."/>
            <person name="Klingl A."/>
            <person name="Woyke T."/>
            <person name="Ryan C.M."/>
            <person name="Banfield J.F."/>
        </authorList>
    </citation>
    <scope>NUCLEOTIDE SEQUENCE [LARGE SCALE GENOMIC DNA]</scope>
</reference>
<dbReference type="InterPro" id="IPR029054">
    <property type="entry name" value="dUTPase-like"/>
</dbReference>
<feature type="domain" description="dUTPase-like" evidence="6">
    <location>
        <begin position="2"/>
        <end position="84"/>
    </location>
</feature>
<dbReference type="InterPro" id="IPR033704">
    <property type="entry name" value="dUTPase_trimeric"/>
</dbReference>
<evidence type="ECO:0000259" key="6">
    <source>
        <dbReference type="Pfam" id="PF00692"/>
    </source>
</evidence>
<comment type="catalytic activity">
    <reaction evidence="5">
        <text>dUTP + H2O = dUMP + diphosphate + H(+)</text>
        <dbReference type="Rhea" id="RHEA:10248"/>
        <dbReference type="ChEBI" id="CHEBI:15377"/>
        <dbReference type="ChEBI" id="CHEBI:15378"/>
        <dbReference type="ChEBI" id="CHEBI:33019"/>
        <dbReference type="ChEBI" id="CHEBI:61555"/>
        <dbReference type="ChEBI" id="CHEBI:246422"/>
        <dbReference type="EC" id="3.6.1.23"/>
    </reaction>
</comment>
<evidence type="ECO:0000256" key="5">
    <source>
        <dbReference type="ARBA" id="ARBA00047686"/>
    </source>
</evidence>
<evidence type="ECO:0000313" key="8">
    <source>
        <dbReference type="Proteomes" id="UP000230706"/>
    </source>
</evidence>
<keyword evidence="3" id="KW-0378">Hydrolase</keyword>
<evidence type="ECO:0000256" key="2">
    <source>
        <dbReference type="ARBA" id="ARBA00012379"/>
    </source>
</evidence>
<dbReference type="GO" id="GO:0006226">
    <property type="term" value="P:dUMP biosynthetic process"/>
    <property type="evidence" value="ECO:0007669"/>
    <property type="project" value="InterPro"/>
</dbReference>
<dbReference type="AlphaFoldDB" id="A0A2H0UIY8"/>
<comment type="caution">
    <text evidence="7">The sequence shown here is derived from an EMBL/GenBank/DDBJ whole genome shotgun (WGS) entry which is preliminary data.</text>
</comment>
<evidence type="ECO:0000256" key="3">
    <source>
        <dbReference type="ARBA" id="ARBA00022801"/>
    </source>
</evidence>
<dbReference type="GO" id="GO:0000287">
    <property type="term" value="F:magnesium ion binding"/>
    <property type="evidence" value="ECO:0007669"/>
    <property type="project" value="InterPro"/>
</dbReference>
<accession>A0A2H0UIY8</accession>
<dbReference type="PANTHER" id="PTHR11241">
    <property type="entry name" value="DEOXYURIDINE 5'-TRIPHOSPHATE NUCLEOTIDOHYDROLASE"/>
    <property type="match status" value="1"/>
</dbReference>
<dbReference type="Gene3D" id="2.70.40.10">
    <property type="match status" value="1"/>
</dbReference>
<organism evidence="7 8">
    <name type="scientific">Candidatus Kaiserbacteria bacterium CG10_big_fil_rev_8_21_14_0_10_43_70</name>
    <dbReference type="NCBI Taxonomy" id="1974605"/>
    <lineage>
        <taxon>Bacteria</taxon>
        <taxon>Candidatus Kaiseribacteriota</taxon>
    </lineage>
</organism>
<evidence type="ECO:0000256" key="1">
    <source>
        <dbReference type="ARBA" id="ARBA00006581"/>
    </source>
</evidence>
<evidence type="ECO:0000256" key="4">
    <source>
        <dbReference type="ARBA" id="ARBA00023080"/>
    </source>
</evidence>
<proteinExistence type="inferred from homology"/>
<keyword evidence="4" id="KW-0546">Nucleotide metabolism</keyword>
<dbReference type="Pfam" id="PF00692">
    <property type="entry name" value="dUTPase"/>
    <property type="match status" value="1"/>
</dbReference>
<protein>
    <recommendedName>
        <fullName evidence="2">dUTP diphosphatase</fullName>
        <ecNumber evidence="2">3.6.1.23</ecNumber>
    </recommendedName>
</protein>